<keyword evidence="1" id="KW-0945">Host-virus interaction</keyword>
<keyword evidence="7" id="KW-1185">Reference proteome</keyword>
<organism evidence="6 7">
    <name type="scientific">ssRNA phage SRR6960799_41</name>
    <dbReference type="NCBI Taxonomy" id="2786600"/>
    <lineage>
        <taxon>Viruses</taxon>
        <taxon>Riboviria</taxon>
        <taxon>Orthornavirae</taxon>
        <taxon>Lenarviricota</taxon>
        <taxon>Leviviricetes</taxon>
        <taxon>Timlovirales</taxon>
        <taxon>Steitzviridae</taxon>
        <taxon>Adahmuvirus</taxon>
        <taxon>Adahmuvirus asiocola</taxon>
    </lineage>
</organism>
<dbReference type="GeneID" id="80399530"/>
<dbReference type="EMBL" id="BK014065">
    <property type="protein sequence ID" value="DAD52306.1"/>
    <property type="molecule type" value="Genomic_RNA"/>
</dbReference>
<evidence type="ECO:0000256" key="5">
    <source>
        <dbReference type="ARBA" id="ARBA00035110"/>
    </source>
</evidence>
<dbReference type="InterPro" id="IPR005563">
    <property type="entry name" value="A_protein"/>
</dbReference>
<dbReference type="KEGG" id="vg:80399530"/>
<evidence type="ECO:0000256" key="2">
    <source>
        <dbReference type="ARBA" id="ARBA00022804"/>
    </source>
</evidence>
<keyword evidence="2" id="KW-1161">Viral attachment to host cell</keyword>
<dbReference type="GO" id="GO:0039666">
    <property type="term" value="P:virion attachment to host cell pilus"/>
    <property type="evidence" value="ECO:0007669"/>
    <property type="project" value="UniProtKB-KW"/>
</dbReference>
<keyword evidence="4" id="KW-1160">Virus entry into host cell</keyword>
<keyword evidence="3" id="KW-0946">Virion</keyword>
<evidence type="ECO:0000256" key="4">
    <source>
        <dbReference type="ARBA" id="ARBA00023296"/>
    </source>
</evidence>
<accession>A0A8S5L530</accession>
<gene>
    <name evidence="6" type="primary">SRR6960799_41_1</name>
</gene>
<protein>
    <submittedName>
        <fullName evidence="6">Maturation protein</fullName>
    </submittedName>
</protein>
<evidence type="ECO:0000256" key="3">
    <source>
        <dbReference type="ARBA" id="ARBA00023104"/>
    </source>
</evidence>
<proteinExistence type="inferred from homology"/>
<keyword evidence="3" id="KW-1175">Viral attachment to host cell pilus</keyword>
<dbReference type="Proteomes" id="UP000677241">
    <property type="component" value="Segment"/>
</dbReference>
<name>A0A8S5L530_9VIRU</name>
<comment type="similarity">
    <text evidence="5">Belongs to the Leviviricetes maturation protein family.</text>
</comment>
<sequence>MSRVRTILPVPSQGTITYPDNPALNSTYDTWPAGYAKCVDERLPGQGYNLEILKVKSRTGGLVNGPGPKANSRKFANYQFAYVRSSGPSIGIFTTNFSPSIPSDAVIATDMAARTNPSRADIDLPVFIAELKDVPELIFDFGKSIVKAANKANLTLQFGWAPLLSDLNAMLHFVSLTEARLAELKRLRKSGLRRKRQFGTYTSHETTSWPWDSASQLSIPSKTYITRRCKVWAYCKWKPTLDMPKTDAELLSLARKAVYGMTIDGVTMWELIPWSWLVDWFSTVGAYTVATRNIVPCALSGNVLIMKHFEYMVRGDFLNFDTLNPGYSVSPFIEVGERKLRTSSAPTPYAARLPFLSVRQLSIISSLYVMRSRLRLL</sequence>
<reference evidence="6" key="1">
    <citation type="submission" date="2020-09" db="EMBL/GenBank/DDBJ databases">
        <title>Leviviricetes taxonomy.</title>
        <authorList>
            <person name="Stockdale S.R."/>
            <person name="Callanan J."/>
            <person name="Adriaenssens E.M."/>
            <person name="Kuhn J.H."/>
            <person name="Rumnieks J."/>
            <person name="Shkoporov A."/>
            <person name="Draper L.A."/>
            <person name="Ross P."/>
            <person name="Hill C."/>
        </authorList>
    </citation>
    <scope>NUCLEOTIDE SEQUENCE</scope>
</reference>
<dbReference type="Pfam" id="PF03863">
    <property type="entry name" value="Phage_mat-A"/>
    <property type="match status" value="1"/>
</dbReference>
<dbReference type="RefSeq" id="YP_010770264.1">
    <property type="nucleotide sequence ID" value="NC_074214.1"/>
</dbReference>
<evidence type="ECO:0000313" key="7">
    <source>
        <dbReference type="Proteomes" id="UP000677241"/>
    </source>
</evidence>
<evidence type="ECO:0000313" key="6">
    <source>
        <dbReference type="EMBL" id="DAD52306.1"/>
    </source>
</evidence>
<evidence type="ECO:0000256" key="1">
    <source>
        <dbReference type="ARBA" id="ARBA00022581"/>
    </source>
</evidence>